<keyword evidence="2" id="KW-0812">Transmembrane</keyword>
<keyword evidence="2" id="KW-0472">Membrane</keyword>
<gene>
    <name evidence="4" type="ORF">HNR70_000250</name>
</gene>
<keyword evidence="2" id="KW-1133">Transmembrane helix</keyword>
<evidence type="ECO:0000256" key="2">
    <source>
        <dbReference type="SAM" id="Phobius"/>
    </source>
</evidence>
<keyword evidence="5" id="KW-1185">Reference proteome</keyword>
<sequence>MSDDRGGYGAQDPYGSSDPYGQNSYGQGSSRQDPYAQDPYSSATSYGSSTPYGSPGAPGAHDPYAAPAPSADGFGPSFGSPSAAPAGAGGYAPVGYAPPMPTSGKGVAGFILGIASLLMCGGLTAPVGLVFSILGMRETGPSATAPKSGRGLAIAGLVLSILGCLVLLFLIAYFVLVIIVASTEGGY</sequence>
<dbReference type="AlphaFoldDB" id="A0A841A918"/>
<feature type="domain" description="DUF4190" evidence="3">
    <location>
        <begin position="106"/>
        <end position="168"/>
    </location>
</feature>
<dbReference type="EMBL" id="JACHLZ010000001">
    <property type="protein sequence ID" value="MBB5830437.1"/>
    <property type="molecule type" value="Genomic_DNA"/>
</dbReference>
<feature type="compositionally biased region" description="Low complexity" evidence="1">
    <location>
        <begin position="39"/>
        <end position="60"/>
    </location>
</feature>
<name>A0A841A918_9MICO</name>
<proteinExistence type="predicted"/>
<protein>
    <recommendedName>
        <fullName evidence="3">DUF4190 domain-containing protein</fullName>
    </recommendedName>
</protein>
<dbReference type="Pfam" id="PF13828">
    <property type="entry name" value="DUF4190"/>
    <property type="match status" value="1"/>
</dbReference>
<feature type="transmembrane region" description="Helical" evidence="2">
    <location>
        <begin position="107"/>
        <end position="131"/>
    </location>
</feature>
<evidence type="ECO:0000256" key="1">
    <source>
        <dbReference type="SAM" id="MobiDB-lite"/>
    </source>
</evidence>
<dbReference type="RefSeq" id="WP_184324056.1">
    <property type="nucleotide sequence ID" value="NZ_JACHLZ010000001.1"/>
</dbReference>
<comment type="caution">
    <text evidence="4">The sequence shown here is derived from an EMBL/GenBank/DDBJ whole genome shotgun (WGS) entry which is preliminary data.</text>
</comment>
<reference evidence="4 5" key="1">
    <citation type="submission" date="2020-08" db="EMBL/GenBank/DDBJ databases">
        <title>Sequencing the genomes of 1000 actinobacteria strains.</title>
        <authorList>
            <person name="Klenk H.-P."/>
        </authorList>
    </citation>
    <scope>NUCLEOTIDE SEQUENCE [LARGE SCALE GENOMIC DNA]</scope>
    <source>
        <strain evidence="4 5">DSM 28796</strain>
    </source>
</reference>
<accession>A0A841A918</accession>
<evidence type="ECO:0000259" key="3">
    <source>
        <dbReference type="Pfam" id="PF13828"/>
    </source>
</evidence>
<feature type="transmembrane region" description="Helical" evidence="2">
    <location>
        <begin position="152"/>
        <end position="181"/>
    </location>
</feature>
<evidence type="ECO:0000313" key="4">
    <source>
        <dbReference type="EMBL" id="MBB5830437.1"/>
    </source>
</evidence>
<feature type="compositionally biased region" description="Polar residues" evidence="1">
    <location>
        <begin position="19"/>
        <end position="32"/>
    </location>
</feature>
<evidence type="ECO:0000313" key="5">
    <source>
        <dbReference type="Proteomes" id="UP000588158"/>
    </source>
</evidence>
<feature type="region of interest" description="Disordered" evidence="1">
    <location>
        <begin position="1"/>
        <end position="68"/>
    </location>
</feature>
<dbReference type="Proteomes" id="UP000588158">
    <property type="component" value="Unassembled WGS sequence"/>
</dbReference>
<organism evidence="4 5">
    <name type="scientific">Brachybacterium aquaticum</name>
    <dbReference type="NCBI Taxonomy" id="1432564"/>
    <lineage>
        <taxon>Bacteria</taxon>
        <taxon>Bacillati</taxon>
        <taxon>Actinomycetota</taxon>
        <taxon>Actinomycetes</taxon>
        <taxon>Micrococcales</taxon>
        <taxon>Dermabacteraceae</taxon>
        <taxon>Brachybacterium</taxon>
    </lineage>
</organism>
<dbReference type="InterPro" id="IPR025241">
    <property type="entry name" value="DUF4190"/>
</dbReference>